<dbReference type="GO" id="GO:0004061">
    <property type="term" value="F:arylformamidase activity"/>
    <property type="evidence" value="ECO:0007669"/>
    <property type="project" value="InterPro"/>
</dbReference>
<gene>
    <name evidence="1" type="ORF">GCM10007108_16880</name>
</gene>
<name>A0AA37BUZ8_9ARCH</name>
<dbReference type="PANTHER" id="PTHR31118">
    <property type="entry name" value="CYCLASE-LIKE PROTEIN 2"/>
    <property type="match status" value="1"/>
</dbReference>
<comment type="caution">
    <text evidence="1">The sequence shown here is derived from an EMBL/GenBank/DDBJ whole genome shotgun (WGS) entry which is preliminary data.</text>
</comment>
<reference evidence="1" key="1">
    <citation type="journal article" date="2014" name="Int. J. Syst. Evol. Microbiol.">
        <title>Complete genome sequence of Corynebacterium casei LMG S-19264T (=DSM 44701T), isolated from a smear-ripened cheese.</title>
        <authorList>
            <consortium name="US DOE Joint Genome Institute (JGI-PGF)"/>
            <person name="Walter F."/>
            <person name="Albersmeier A."/>
            <person name="Kalinowski J."/>
            <person name="Ruckert C."/>
        </authorList>
    </citation>
    <scope>NUCLEOTIDE SEQUENCE</scope>
    <source>
        <strain evidence="1">JCM 13583</strain>
    </source>
</reference>
<dbReference type="SUPFAM" id="SSF102198">
    <property type="entry name" value="Putative cyclase"/>
    <property type="match status" value="1"/>
</dbReference>
<dbReference type="EMBL" id="BMNY01000004">
    <property type="protein sequence ID" value="GGM79286.1"/>
    <property type="molecule type" value="Genomic_DNA"/>
</dbReference>
<dbReference type="Proteomes" id="UP000632195">
    <property type="component" value="Unassembled WGS sequence"/>
</dbReference>
<proteinExistence type="predicted"/>
<accession>A0AA37BUZ8</accession>
<dbReference type="InterPro" id="IPR037175">
    <property type="entry name" value="KFase_sf"/>
</dbReference>
<evidence type="ECO:0000313" key="2">
    <source>
        <dbReference type="Proteomes" id="UP000632195"/>
    </source>
</evidence>
<reference evidence="1" key="2">
    <citation type="submission" date="2022-09" db="EMBL/GenBank/DDBJ databases">
        <authorList>
            <person name="Sun Q."/>
            <person name="Ohkuma M."/>
        </authorList>
    </citation>
    <scope>NUCLEOTIDE SEQUENCE</scope>
    <source>
        <strain evidence="1">JCM 13583</strain>
    </source>
</reference>
<dbReference type="PANTHER" id="PTHR31118:SF12">
    <property type="entry name" value="CYCLASE-LIKE PROTEIN 2"/>
    <property type="match status" value="1"/>
</dbReference>
<dbReference type="Gene3D" id="3.50.30.50">
    <property type="entry name" value="Putative cyclase"/>
    <property type="match status" value="1"/>
</dbReference>
<dbReference type="Pfam" id="PF04199">
    <property type="entry name" value="Cyclase"/>
    <property type="match status" value="1"/>
</dbReference>
<dbReference type="GO" id="GO:0019441">
    <property type="term" value="P:L-tryptophan catabolic process to kynurenine"/>
    <property type="evidence" value="ECO:0007669"/>
    <property type="project" value="InterPro"/>
</dbReference>
<organism evidence="1 2">
    <name type="scientific">Thermogymnomonas acidicola</name>
    <dbReference type="NCBI Taxonomy" id="399579"/>
    <lineage>
        <taxon>Archaea</taxon>
        <taxon>Methanobacteriati</taxon>
        <taxon>Thermoplasmatota</taxon>
        <taxon>Thermoplasmata</taxon>
        <taxon>Thermoplasmatales</taxon>
        <taxon>Thermogymnomonas</taxon>
    </lineage>
</organism>
<dbReference type="AlphaFoldDB" id="A0AA37BUZ8"/>
<evidence type="ECO:0000313" key="1">
    <source>
        <dbReference type="EMBL" id="GGM79286.1"/>
    </source>
</evidence>
<keyword evidence="2" id="KW-1185">Reference proteome</keyword>
<sequence length="219" mass="24598">MAMKINKIIDLSVTIEPGMATWPTNPEIVLKDMCTFEKDGYKEEIYSSSTHTGTHLDAPLHMYRQGASVDRIDLSELVQEGYCIRPRVTDNEIHIDAIRAVWKPEYDGKAILINTGWDRKRSRTQEWQYGFPGLAEDTVDFFGEHGTKLIGIDTLGIEPASHQGFPVHRGLERYGITFIEDMANLHLLEIGKPYLIVALPLKLRGASGSMARVIAIDAD</sequence>
<protein>
    <submittedName>
        <fullName evidence="1">Cyclase</fullName>
    </submittedName>
</protein>
<dbReference type="InterPro" id="IPR007325">
    <property type="entry name" value="KFase/CYL"/>
</dbReference>